<feature type="transmembrane region" description="Helical" evidence="1">
    <location>
        <begin position="20"/>
        <end position="37"/>
    </location>
</feature>
<accession>A0A7S2KU10</accession>
<feature type="transmembrane region" description="Helical" evidence="1">
    <location>
        <begin position="113"/>
        <end position="131"/>
    </location>
</feature>
<protein>
    <submittedName>
        <fullName evidence="2">Uncharacterized protein</fullName>
    </submittedName>
</protein>
<proteinExistence type="predicted"/>
<keyword evidence="1" id="KW-1133">Transmembrane helix</keyword>
<reference evidence="2" key="1">
    <citation type="submission" date="2021-01" db="EMBL/GenBank/DDBJ databases">
        <authorList>
            <person name="Corre E."/>
            <person name="Pelletier E."/>
            <person name="Niang G."/>
            <person name="Scheremetjew M."/>
            <person name="Finn R."/>
            <person name="Kale V."/>
            <person name="Holt S."/>
            <person name="Cochrane G."/>
            <person name="Meng A."/>
            <person name="Brown T."/>
            <person name="Cohen L."/>
        </authorList>
    </citation>
    <scope>NUCLEOTIDE SEQUENCE</scope>
    <source>
        <strain evidence="2">SM1012Den-03</strain>
    </source>
</reference>
<dbReference type="EMBL" id="HBGZ01006739">
    <property type="protein sequence ID" value="CAD9584845.1"/>
    <property type="molecule type" value="Transcribed_RNA"/>
</dbReference>
<sequence length="214" mass="24084">MTLLPHPSIIPYTIVHSTDIALLLAFGFVYELAIRLYRHKNESRTSRERKVNIHLATLRYEAAKKRALGPSAFVETSKLERAVLATEKELEKLKSGREARIARTAKLIKKCNLATNIIVMLMYYGVAMLAIDGSRIIDENIASNDEIISDVERASSFWKGLFFPLTYHGMGYKISQYGIESGMRASCVGALAVFWAARTTSGEMFECAIKWLSR</sequence>
<evidence type="ECO:0000313" key="2">
    <source>
        <dbReference type="EMBL" id="CAD9584845.1"/>
    </source>
</evidence>
<gene>
    <name evidence="2" type="ORF">SMAR0320_LOCUS4738</name>
</gene>
<name>A0A7S2KU10_9STRA</name>
<keyword evidence="1" id="KW-0472">Membrane</keyword>
<evidence type="ECO:0000256" key="1">
    <source>
        <dbReference type="SAM" id="Phobius"/>
    </source>
</evidence>
<keyword evidence="1" id="KW-0812">Transmembrane</keyword>
<organism evidence="2">
    <name type="scientific">Skeletonema marinoi</name>
    <dbReference type="NCBI Taxonomy" id="267567"/>
    <lineage>
        <taxon>Eukaryota</taxon>
        <taxon>Sar</taxon>
        <taxon>Stramenopiles</taxon>
        <taxon>Ochrophyta</taxon>
        <taxon>Bacillariophyta</taxon>
        <taxon>Coscinodiscophyceae</taxon>
        <taxon>Thalassiosirophycidae</taxon>
        <taxon>Thalassiosirales</taxon>
        <taxon>Skeletonemataceae</taxon>
        <taxon>Skeletonema</taxon>
        <taxon>Skeletonema marinoi-dohrnii complex</taxon>
    </lineage>
</organism>
<dbReference type="AlphaFoldDB" id="A0A7S2KU10"/>